<sequence length="161" mass="17688">MSGRLAAAGGRSISCPMFDSLLRRLTAPAPDRLPEPDADLALAALLVRVARADGHYDEAEITRIDRVLSGRRGITPEEATRIRREAEALEAEAPDTVRFTRALKEAVPVEDRFSLMQALWTVALADGERDDGEDQVLRLVANLLGLTDQESAIARQRAERD</sequence>
<accession>A4WQW0</accession>
<dbReference type="InterPro" id="IPR007791">
    <property type="entry name" value="DjlA_N"/>
</dbReference>
<dbReference type="EMBL" id="CP000661">
    <property type="protein sequence ID" value="ABP69774.1"/>
    <property type="molecule type" value="Genomic_DNA"/>
</dbReference>
<dbReference type="STRING" id="349102.Rsph17025_0871"/>
<proteinExistence type="predicted"/>
<dbReference type="SUPFAM" id="SSF158682">
    <property type="entry name" value="TerB-like"/>
    <property type="match status" value="1"/>
</dbReference>
<feature type="domain" description="Co-chaperone DjlA N-terminal" evidence="1">
    <location>
        <begin position="40"/>
        <end position="156"/>
    </location>
</feature>
<evidence type="ECO:0000313" key="2">
    <source>
        <dbReference type="EMBL" id="ABP69774.1"/>
    </source>
</evidence>
<dbReference type="AlphaFoldDB" id="A4WQW0"/>
<dbReference type="InterPro" id="IPR029024">
    <property type="entry name" value="TerB-like"/>
</dbReference>
<dbReference type="Pfam" id="PF05099">
    <property type="entry name" value="TerB"/>
    <property type="match status" value="1"/>
</dbReference>
<evidence type="ECO:0000259" key="1">
    <source>
        <dbReference type="Pfam" id="PF05099"/>
    </source>
</evidence>
<dbReference type="eggNOG" id="COG4103">
    <property type="taxonomic scope" value="Bacteria"/>
</dbReference>
<dbReference type="CDD" id="cd07313">
    <property type="entry name" value="terB_like_2"/>
    <property type="match status" value="1"/>
</dbReference>
<organism evidence="2">
    <name type="scientific">Cereibacter sphaeroides (strain ATCC 17025 / ATH 2.4.3)</name>
    <name type="common">Rhodobacter sphaeroides</name>
    <dbReference type="NCBI Taxonomy" id="349102"/>
    <lineage>
        <taxon>Bacteria</taxon>
        <taxon>Pseudomonadati</taxon>
        <taxon>Pseudomonadota</taxon>
        <taxon>Alphaproteobacteria</taxon>
        <taxon>Rhodobacterales</taxon>
        <taxon>Paracoccaceae</taxon>
        <taxon>Cereibacter</taxon>
    </lineage>
</organism>
<protein>
    <recommendedName>
        <fullName evidence="1">Co-chaperone DjlA N-terminal domain-containing protein</fullName>
    </recommendedName>
</protein>
<dbReference type="KEGG" id="rsq:Rsph17025_0871"/>
<gene>
    <name evidence="2" type="ordered locus">Rsph17025_0871</name>
</gene>
<reference evidence="2" key="1">
    <citation type="submission" date="2007-04" db="EMBL/GenBank/DDBJ databases">
        <title>Complete sequence of chromosome of Rhodobacter sphaeroides ATCC 17025.</title>
        <authorList>
            <consortium name="US DOE Joint Genome Institute"/>
            <person name="Copeland A."/>
            <person name="Lucas S."/>
            <person name="Lapidus A."/>
            <person name="Barry K."/>
            <person name="Detter J.C."/>
            <person name="Glavina del Rio T."/>
            <person name="Hammon N."/>
            <person name="Israni S."/>
            <person name="Dalin E."/>
            <person name="Tice H."/>
            <person name="Pitluck S."/>
            <person name="Chertkov O."/>
            <person name="Brettin T."/>
            <person name="Bruce D."/>
            <person name="Han C."/>
            <person name="Schmutz J."/>
            <person name="Larimer F."/>
            <person name="Land M."/>
            <person name="Hauser L."/>
            <person name="Kyrpides N."/>
            <person name="Kim E."/>
            <person name="Richardson P."/>
            <person name="Mackenzie C."/>
            <person name="Choudhary M."/>
            <person name="Donohue T.J."/>
            <person name="Kaplan S."/>
        </authorList>
    </citation>
    <scope>NUCLEOTIDE SEQUENCE [LARGE SCALE GENOMIC DNA]</scope>
    <source>
        <strain evidence="2">ATCC 17025</strain>
    </source>
</reference>
<name>A4WQW0_CERS5</name>
<dbReference type="Gene3D" id="1.10.3680.10">
    <property type="entry name" value="TerB-like"/>
    <property type="match status" value="1"/>
</dbReference>
<dbReference type="HOGENOM" id="CLU_111095_3_0_5"/>